<dbReference type="Gene3D" id="3.30.300.30">
    <property type="match status" value="1"/>
</dbReference>
<keyword evidence="2" id="KW-0436">Ligase</keyword>
<evidence type="ECO:0000256" key="3">
    <source>
        <dbReference type="SAM" id="Phobius"/>
    </source>
</evidence>
<feature type="transmembrane region" description="Helical" evidence="3">
    <location>
        <begin position="1035"/>
        <end position="1054"/>
    </location>
</feature>
<dbReference type="InterPro" id="IPR029058">
    <property type="entry name" value="AB_hydrolase_fold"/>
</dbReference>
<keyword evidence="8" id="KW-1185">Reference proteome</keyword>
<evidence type="ECO:0000313" key="8">
    <source>
        <dbReference type="Proteomes" id="UP001516023"/>
    </source>
</evidence>
<accession>A0ABD3P9M6</accession>
<protein>
    <submittedName>
        <fullName evidence="7">Uncharacterized protein</fullName>
    </submittedName>
</protein>
<dbReference type="GO" id="GO:0016874">
    <property type="term" value="F:ligase activity"/>
    <property type="evidence" value="ECO:0007669"/>
    <property type="project" value="UniProtKB-KW"/>
</dbReference>
<comment type="caution">
    <text evidence="7">The sequence shown here is derived from an EMBL/GenBank/DDBJ whole genome shotgun (WGS) entry which is preliminary data.</text>
</comment>
<evidence type="ECO:0000259" key="4">
    <source>
        <dbReference type="Pfam" id="PF00501"/>
    </source>
</evidence>
<dbReference type="EMBL" id="JABMIG020000239">
    <property type="protein sequence ID" value="KAL3784292.1"/>
    <property type="molecule type" value="Genomic_DNA"/>
</dbReference>
<keyword evidence="3" id="KW-0812">Transmembrane</keyword>
<evidence type="ECO:0000256" key="1">
    <source>
        <dbReference type="ARBA" id="ARBA00006432"/>
    </source>
</evidence>
<feature type="transmembrane region" description="Helical" evidence="3">
    <location>
        <begin position="1254"/>
        <end position="1275"/>
    </location>
</feature>
<feature type="domain" description="AMP-dependent synthetase/ligase" evidence="4">
    <location>
        <begin position="354"/>
        <end position="741"/>
    </location>
</feature>
<evidence type="ECO:0000256" key="2">
    <source>
        <dbReference type="ARBA" id="ARBA00022598"/>
    </source>
</evidence>
<feature type="domain" description="Serine hydrolase" evidence="5">
    <location>
        <begin position="197"/>
        <end position="277"/>
    </location>
</feature>
<evidence type="ECO:0000313" key="7">
    <source>
        <dbReference type="EMBL" id="KAL3784292.1"/>
    </source>
</evidence>
<feature type="domain" description="Serine hydrolase" evidence="5">
    <location>
        <begin position="12"/>
        <end position="122"/>
    </location>
</feature>
<keyword evidence="3" id="KW-0472">Membrane</keyword>
<dbReference type="InterPro" id="IPR045851">
    <property type="entry name" value="AMP-bd_C_sf"/>
</dbReference>
<evidence type="ECO:0000259" key="5">
    <source>
        <dbReference type="Pfam" id="PF03959"/>
    </source>
</evidence>
<dbReference type="Gene3D" id="3.40.50.12780">
    <property type="entry name" value="N-terminal domain of ligase-like"/>
    <property type="match status" value="1"/>
</dbReference>
<feature type="domain" description="AMP-binding enzyme C-terminal" evidence="6">
    <location>
        <begin position="803"/>
        <end position="887"/>
    </location>
</feature>
<organism evidence="7 8">
    <name type="scientific">Cyclotella cryptica</name>
    <dbReference type="NCBI Taxonomy" id="29204"/>
    <lineage>
        <taxon>Eukaryota</taxon>
        <taxon>Sar</taxon>
        <taxon>Stramenopiles</taxon>
        <taxon>Ochrophyta</taxon>
        <taxon>Bacillariophyta</taxon>
        <taxon>Coscinodiscophyceae</taxon>
        <taxon>Thalassiosirophycidae</taxon>
        <taxon>Stephanodiscales</taxon>
        <taxon>Stephanodiscaceae</taxon>
        <taxon>Cyclotella</taxon>
    </lineage>
</organism>
<dbReference type="SUPFAM" id="SSF56801">
    <property type="entry name" value="Acetyl-CoA synthetase-like"/>
    <property type="match status" value="1"/>
</dbReference>
<comment type="similarity">
    <text evidence="1">Belongs to the ATP-dependent AMP-binding enzyme family.</text>
</comment>
<dbReference type="PANTHER" id="PTHR43201">
    <property type="entry name" value="ACYL-COA SYNTHETASE"/>
    <property type="match status" value="1"/>
</dbReference>
<name>A0ABD3P9M6_9STRA</name>
<feature type="transmembrane region" description="Helical" evidence="3">
    <location>
        <begin position="1003"/>
        <end position="1029"/>
    </location>
</feature>
<dbReference type="InterPro" id="IPR000873">
    <property type="entry name" value="AMP-dep_synth/lig_dom"/>
</dbReference>
<feature type="transmembrane region" description="Helical" evidence="3">
    <location>
        <begin position="1221"/>
        <end position="1242"/>
    </location>
</feature>
<feature type="transmembrane region" description="Helical" evidence="3">
    <location>
        <begin position="1088"/>
        <end position="1109"/>
    </location>
</feature>
<dbReference type="PANTHER" id="PTHR43201:SF5">
    <property type="entry name" value="MEDIUM-CHAIN ACYL-COA LIGASE ACSF2, MITOCHONDRIAL"/>
    <property type="match status" value="1"/>
</dbReference>
<evidence type="ECO:0000259" key="6">
    <source>
        <dbReference type="Pfam" id="PF13193"/>
    </source>
</evidence>
<proteinExistence type="inferred from homology"/>
<feature type="transmembrane region" description="Helical" evidence="3">
    <location>
        <begin position="920"/>
        <end position="939"/>
    </location>
</feature>
<gene>
    <name evidence="7" type="ORF">HJC23_004956</name>
</gene>
<dbReference type="InterPro" id="IPR005645">
    <property type="entry name" value="FSH-like_dom"/>
</dbReference>
<sequence>MEEDTTPPLLTRPRILALCGAKSNNVVTKLQLENLEITEESHEIFYLPGWKEVPEGDPELVGMVYGPFYSWMDEHTSDPKTDIITSVRYVLDAIAEYGPFDGVYGFSQGALIASLVAGISQDYFLKEVIQSEDIVSPSTSMIRRSACETPGTMTHNSSTRATRATETSASSISSLKNSVLGLFSPRGGSKGLVRGEFEPPFKFAILACGTGYSFIKGIDITVHGVGIQDDGEGGGTLINVKSIHIIGIEDQHKTESEGLASLYLKPYVLYSPGGHGISRDIKTHRDMIGDIREFVSSEGDPVEIPLSNVYFTLNEVSSIAVQPHIQMALVRLKEHLLPGGQKHRATILDCLAAQDESKPFLNDARDRVGSNSTTYGDLKDFIQGGHGDLRRIGVKFGDVVAYGAPPGGSAAAAVAFLAIGAQTAAAPLAPNMTEREALDSLDQFHAKHVIIFEGVETPGVEEAFRKWEELGKGVVHRAKIAGKPGLFQFTTEQVTDFASCIPLDNPEHGTCLLLRTSGTTARPKGVPLKQGALVVNGAIIAKSMQLTDTDVCYSVMPLFHIGGLSASVLCTLASGGQLCCDGEPFDPSRMIDALAVSNPQPTWYSSVPTIHNATVAFMKDFAKGDSKLARYGIKNDGTWPSGHSLRQIRSGAASLLSPDAAALSKAYGDVPIYPTYSMSEQMPISQPPAGKGDTIFTKPGSVGCPVAASVAIVSRVDYRPQPYGVEGEIAICGKMVMDRYLENPSADSKSYFLLTKGNDGPLNSCKFFLTGDIGVIDSEGFLTLKGRAKELIKKGGEQVSPYEVEEALLGHPWVLTPICFSVPSKVYGEEVGCAIILSSEAPTEVEQKVVIKQMRQWMKEKKLAPVKWPTKWAIVEDSMIPKTATKKYIRTGLSTILGFDEECDTRTMRETRETKAEIDWAVITGFRFILACYVLFMHIGDNNSWGRSEIGEPSQRISLAYARFLYTRQVYLLEIYDSTPIGGFSMASPMNPFIKKKCKIVQLYLEQTAVLTVLLQTTFSPIFLVSFFLCRIGNMYPMYSIALVLLLFNLLVGCRPSTFDPNFHWDSQPDDLTRGLFCEGTPATKTSYWASLCLTIAVYIFGVASTPFWPLNWWMVYRPMSIIHASPSLFPIIASFKRYYLCLAFFPSVYNYFCEKWRKKTTGLFIWIVSLLLINGVIIMTAWFSLRYLQGYNHYNIETGEPNPPSEYTNGMPSNVAVLTFYLFGPFWALYFIIGISLAFLYDAYKPAERHNSLMWGWIADSCTLIMIGLSIAMICQPLQQYDEEPTPYYMRPNDADEFTDNASINRLWDNLMGRIMAPLTTLWIFSLSTGKGFTARLLRGRFLVETLGPNGYNCFLFGQQVGQWYYAATRPGEWWNWWNYRKTFYWFSPQPCPVEWYEYFYIVGLVVFFSRFVDMHLMPGVKDILSTFSRLISGNVEEEDVNIEATLCGIIEKMTGIEPGLESTLEECGLASVGVPIIVNLLNNNFSTKKQPLEVTAQDVMNARTVGGIIEVVKASRDRMLHDGV</sequence>
<dbReference type="Pfam" id="PF00501">
    <property type="entry name" value="AMP-binding"/>
    <property type="match status" value="1"/>
</dbReference>
<dbReference type="Proteomes" id="UP001516023">
    <property type="component" value="Unassembled WGS sequence"/>
</dbReference>
<dbReference type="SUPFAM" id="SSF53474">
    <property type="entry name" value="alpha/beta-Hydrolases"/>
    <property type="match status" value="1"/>
</dbReference>
<dbReference type="Pfam" id="PF13193">
    <property type="entry name" value="AMP-binding_C"/>
    <property type="match status" value="1"/>
</dbReference>
<dbReference type="Pfam" id="PF03959">
    <property type="entry name" value="FSH1"/>
    <property type="match status" value="2"/>
</dbReference>
<keyword evidence="3" id="KW-1133">Transmembrane helix</keyword>
<feature type="transmembrane region" description="Helical" evidence="3">
    <location>
        <begin position="1129"/>
        <end position="1152"/>
    </location>
</feature>
<dbReference type="InterPro" id="IPR042099">
    <property type="entry name" value="ANL_N_sf"/>
</dbReference>
<dbReference type="InterPro" id="IPR025110">
    <property type="entry name" value="AMP-bd_C"/>
</dbReference>
<dbReference type="Gene3D" id="3.40.50.1820">
    <property type="entry name" value="alpha/beta hydrolase"/>
    <property type="match status" value="1"/>
</dbReference>
<reference evidence="7 8" key="1">
    <citation type="journal article" date="2020" name="G3 (Bethesda)">
        <title>Improved Reference Genome for Cyclotella cryptica CCMP332, a Model for Cell Wall Morphogenesis, Salinity Adaptation, and Lipid Production in Diatoms (Bacillariophyta).</title>
        <authorList>
            <person name="Roberts W.R."/>
            <person name="Downey K.M."/>
            <person name="Ruck E.C."/>
            <person name="Traller J.C."/>
            <person name="Alverson A.J."/>
        </authorList>
    </citation>
    <scope>NUCLEOTIDE SEQUENCE [LARGE SCALE GENOMIC DNA]</scope>
    <source>
        <strain evidence="7 8">CCMP332</strain>
    </source>
</reference>
<feature type="transmembrane region" description="Helical" evidence="3">
    <location>
        <begin position="1164"/>
        <end position="1186"/>
    </location>
</feature>